<dbReference type="RefSeq" id="WP_379859569.1">
    <property type="nucleotide sequence ID" value="NZ_JBHMFC010000006.1"/>
</dbReference>
<dbReference type="InterPro" id="IPR006121">
    <property type="entry name" value="HMA_dom"/>
</dbReference>
<organism evidence="2 3">
    <name type="scientific">Mariniflexile ostreae</name>
    <dbReference type="NCBI Taxonomy" id="1520892"/>
    <lineage>
        <taxon>Bacteria</taxon>
        <taxon>Pseudomonadati</taxon>
        <taxon>Bacteroidota</taxon>
        <taxon>Flavobacteriia</taxon>
        <taxon>Flavobacteriales</taxon>
        <taxon>Flavobacteriaceae</taxon>
        <taxon>Mariniflexile</taxon>
    </lineage>
</organism>
<accession>A0ABV5F7N2</accession>
<dbReference type="PROSITE" id="PS50846">
    <property type="entry name" value="HMA_2"/>
    <property type="match status" value="1"/>
</dbReference>
<evidence type="ECO:0000313" key="2">
    <source>
        <dbReference type="EMBL" id="MFB9055384.1"/>
    </source>
</evidence>
<name>A0ABV5F7N2_9FLAO</name>
<dbReference type="Gene3D" id="3.30.70.100">
    <property type="match status" value="1"/>
</dbReference>
<dbReference type="Pfam" id="PF00403">
    <property type="entry name" value="HMA"/>
    <property type="match status" value="1"/>
</dbReference>
<evidence type="ECO:0000313" key="3">
    <source>
        <dbReference type="Proteomes" id="UP001589585"/>
    </source>
</evidence>
<sequence length="125" mass="13718">MKTIHAITFTLMILLIMNCKNEAKPEIKTVQTETSQTLDPNATYAKAEFTINGMTCAVGCAASIQKSIAKMDGVKSATVDFDRKLAMVEYDNAKINPTALEERVSKVADIYKVTNMKTVDSFSAE</sequence>
<feature type="domain" description="HMA" evidence="1">
    <location>
        <begin position="45"/>
        <end position="112"/>
    </location>
</feature>
<dbReference type="InterPro" id="IPR036163">
    <property type="entry name" value="HMA_dom_sf"/>
</dbReference>
<protein>
    <submittedName>
        <fullName evidence="2">Heavy-metal-associated domain-containing protein</fullName>
    </submittedName>
</protein>
<dbReference type="EMBL" id="JBHMFC010000006">
    <property type="protein sequence ID" value="MFB9055384.1"/>
    <property type="molecule type" value="Genomic_DNA"/>
</dbReference>
<keyword evidence="3" id="KW-1185">Reference proteome</keyword>
<reference evidence="2 3" key="1">
    <citation type="submission" date="2024-09" db="EMBL/GenBank/DDBJ databases">
        <authorList>
            <person name="Sun Q."/>
            <person name="Mori K."/>
        </authorList>
    </citation>
    <scope>NUCLEOTIDE SEQUENCE [LARGE SCALE GENOMIC DNA]</scope>
    <source>
        <strain evidence="2 3">CECT 8622</strain>
    </source>
</reference>
<dbReference type="SUPFAM" id="SSF55008">
    <property type="entry name" value="HMA, heavy metal-associated domain"/>
    <property type="match status" value="1"/>
</dbReference>
<dbReference type="Proteomes" id="UP001589585">
    <property type="component" value="Unassembled WGS sequence"/>
</dbReference>
<comment type="caution">
    <text evidence="2">The sequence shown here is derived from an EMBL/GenBank/DDBJ whole genome shotgun (WGS) entry which is preliminary data.</text>
</comment>
<gene>
    <name evidence="2" type="ORF">ACFFU9_01400</name>
</gene>
<dbReference type="CDD" id="cd00371">
    <property type="entry name" value="HMA"/>
    <property type="match status" value="1"/>
</dbReference>
<proteinExistence type="predicted"/>
<evidence type="ECO:0000259" key="1">
    <source>
        <dbReference type="PROSITE" id="PS50846"/>
    </source>
</evidence>